<dbReference type="PANTHER" id="PTHR47235">
    <property type="entry name" value="BLR6548 PROTEIN"/>
    <property type="match status" value="1"/>
</dbReference>
<dbReference type="Gene3D" id="3.40.50.2300">
    <property type="match status" value="2"/>
</dbReference>
<organism evidence="7 8">
    <name type="scientific">Actinomadura physcomitrii</name>
    <dbReference type="NCBI Taxonomy" id="2650748"/>
    <lineage>
        <taxon>Bacteria</taxon>
        <taxon>Bacillati</taxon>
        <taxon>Actinomycetota</taxon>
        <taxon>Actinomycetes</taxon>
        <taxon>Streptosporangiales</taxon>
        <taxon>Thermomonosporaceae</taxon>
        <taxon>Actinomadura</taxon>
    </lineage>
</organism>
<keyword evidence="4" id="KW-0029">Amino-acid transport</keyword>
<dbReference type="Pfam" id="PF13458">
    <property type="entry name" value="Peripla_BP_6"/>
    <property type="match status" value="1"/>
</dbReference>
<evidence type="ECO:0000256" key="2">
    <source>
        <dbReference type="ARBA" id="ARBA00022448"/>
    </source>
</evidence>
<feature type="domain" description="Leucine-binding protein" evidence="6">
    <location>
        <begin position="53"/>
        <end position="398"/>
    </location>
</feature>
<keyword evidence="8" id="KW-1185">Reference proteome</keyword>
<keyword evidence="3 5" id="KW-0732">Signal</keyword>
<evidence type="ECO:0000259" key="6">
    <source>
        <dbReference type="Pfam" id="PF13458"/>
    </source>
</evidence>
<dbReference type="InterPro" id="IPR028082">
    <property type="entry name" value="Peripla_BP_I"/>
</dbReference>
<keyword evidence="2" id="KW-0813">Transport</keyword>
<dbReference type="EMBL" id="WBMS02000010">
    <property type="protein sequence ID" value="MWA01634.1"/>
    <property type="molecule type" value="Genomic_DNA"/>
</dbReference>
<comment type="similarity">
    <text evidence="1">Belongs to the leucine-binding protein family.</text>
</comment>
<name>A0A6I4MBM2_9ACTN</name>
<evidence type="ECO:0000313" key="8">
    <source>
        <dbReference type="Proteomes" id="UP000462055"/>
    </source>
</evidence>
<reference evidence="7" key="1">
    <citation type="submission" date="2019-12" db="EMBL/GenBank/DDBJ databases">
        <title>Actinomadura physcomitrii sp. nov., a novel actinomycete isolated from moss [Physcomitrium sphaericum (Ludw) Fuernr].</title>
        <authorList>
            <person name="Zhuang X."/>
        </authorList>
    </citation>
    <scope>NUCLEOTIDE SEQUENCE [LARGE SCALE GENOMIC DNA]</scope>
    <source>
        <strain evidence="7">LD22</strain>
    </source>
</reference>
<dbReference type="GO" id="GO:0006865">
    <property type="term" value="P:amino acid transport"/>
    <property type="evidence" value="ECO:0007669"/>
    <property type="project" value="UniProtKB-KW"/>
</dbReference>
<dbReference type="PRINTS" id="PR00337">
    <property type="entry name" value="LEUILEVALBP"/>
</dbReference>
<feature type="chain" id="PRO_5026325011" evidence="5">
    <location>
        <begin position="26"/>
        <end position="406"/>
    </location>
</feature>
<dbReference type="InterPro" id="IPR000709">
    <property type="entry name" value="Leu_Ile_Val-bd"/>
</dbReference>
<evidence type="ECO:0000256" key="1">
    <source>
        <dbReference type="ARBA" id="ARBA00010062"/>
    </source>
</evidence>
<dbReference type="AlphaFoldDB" id="A0A6I4MBM2"/>
<feature type="signal peptide" evidence="5">
    <location>
        <begin position="1"/>
        <end position="25"/>
    </location>
</feature>
<protein>
    <submittedName>
        <fullName evidence="7">ABC transporter substrate-binding protein</fullName>
    </submittedName>
</protein>
<gene>
    <name evidence="7" type="ORF">F8568_014860</name>
</gene>
<evidence type="ECO:0000256" key="3">
    <source>
        <dbReference type="ARBA" id="ARBA00022729"/>
    </source>
</evidence>
<dbReference type="InterPro" id="IPR028081">
    <property type="entry name" value="Leu-bd"/>
</dbReference>
<accession>A0A6I4MBM2</accession>
<sequence length="406" mass="42192">MMGWMKHLAATRVMLPGAPRRAVLAAGFATTLLMAAACGNGSVSSSTGVSGKEIKIGATLPLTGPAAAVGVAVRQGLDASVASVNAHGGINGRKLKGYWEDDQYNPAVTNGKVQKLINNDRIFAFVGFAGYSQLLAVKQQIDRAKVPVIGPVATGTKVNDPPQTYIFPVVANDTAETHQMVDTLVDRQVPASEIGIVYVQNDFGQGLLDNATAYLKSKHSTTPKAVVGVQAGASSVSAEVSKLKSSGAKGILVMLTDGDAASFLREAQRQGLGAQMIVSAGATSQKFLDLTGKSSEGVLGAGKLPVATDAGNPAVAQYQADMKKYQPGAAFSYYSLLAWTSVHAFAKAAEQAGDDLTRQGLIKALETWKNQKVGASAPLTFGPGNRTATNVEEILQVKNGVWTTAS</sequence>
<dbReference type="Proteomes" id="UP000462055">
    <property type="component" value="Unassembled WGS sequence"/>
</dbReference>
<dbReference type="SUPFAM" id="SSF53822">
    <property type="entry name" value="Periplasmic binding protein-like I"/>
    <property type="match status" value="1"/>
</dbReference>
<evidence type="ECO:0000256" key="5">
    <source>
        <dbReference type="SAM" id="SignalP"/>
    </source>
</evidence>
<comment type="caution">
    <text evidence="7">The sequence shown here is derived from an EMBL/GenBank/DDBJ whole genome shotgun (WGS) entry which is preliminary data.</text>
</comment>
<dbReference type="CDD" id="cd06343">
    <property type="entry name" value="PBP1_ABC_ligand_binding-like"/>
    <property type="match status" value="1"/>
</dbReference>
<proteinExistence type="inferred from homology"/>
<evidence type="ECO:0000313" key="7">
    <source>
        <dbReference type="EMBL" id="MWA01634.1"/>
    </source>
</evidence>
<evidence type="ECO:0000256" key="4">
    <source>
        <dbReference type="ARBA" id="ARBA00022970"/>
    </source>
</evidence>
<dbReference type="PANTHER" id="PTHR47235:SF1">
    <property type="entry name" value="BLR6548 PROTEIN"/>
    <property type="match status" value="1"/>
</dbReference>